<evidence type="ECO:0000256" key="4">
    <source>
        <dbReference type="PROSITE-ProRule" id="PRU00076"/>
    </source>
</evidence>
<keyword evidence="2" id="KW-0677">Repeat</keyword>
<proteinExistence type="evidence at transcript level"/>
<dbReference type="PROSITE" id="PS00022">
    <property type="entry name" value="EGF_1"/>
    <property type="match status" value="2"/>
</dbReference>
<protein>
    <submittedName>
        <fullName evidence="7">Tubular mastigoneme protein</fullName>
    </submittedName>
</protein>
<feature type="chain" id="PRO_5002937860" evidence="5">
    <location>
        <begin position="19"/>
        <end position="366"/>
    </location>
</feature>
<dbReference type="Gene3D" id="2.10.25.10">
    <property type="entry name" value="Laminin"/>
    <property type="match status" value="1"/>
</dbReference>
<dbReference type="PROSITE" id="PS01186">
    <property type="entry name" value="EGF_2"/>
    <property type="match status" value="2"/>
</dbReference>
<dbReference type="AlphaFoldDB" id="C4B7Q7"/>
<evidence type="ECO:0000256" key="3">
    <source>
        <dbReference type="ARBA" id="ARBA00023157"/>
    </source>
</evidence>
<evidence type="ECO:0000256" key="1">
    <source>
        <dbReference type="ARBA" id="ARBA00022536"/>
    </source>
</evidence>
<keyword evidence="3 4" id="KW-1015">Disulfide bond</keyword>
<reference evidence="7" key="1">
    <citation type="journal article" date="2009" name="J. Phycol.">
        <title>NOVEL PROTEINS COMPRISING THE STRAMENOPILE TRIPARTITE MASTIGONEME IN OCHROMONAS DANICA (CHRYSOPHYCEAE).</title>
        <authorList>
            <person name="Yamagishi T."/>
            <person name="Motomura T."/>
            <person name="Nagasato C."/>
            <person name="Kawai H."/>
        </authorList>
    </citation>
    <scope>NUCLEOTIDE SEQUENCE</scope>
</reference>
<dbReference type="InterPro" id="IPR013111">
    <property type="entry name" value="EGF_extracell"/>
</dbReference>
<feature type="domain" description="EGF-like" evidence="6">
    <location>
        <begin position="71"/>
        <end position="105"/>
    </location>
</feature>
<dbReference type="PROSITE" id="PS50026">
    <property type="entry name" value="EGF_3"/>
    <property type="match status" value="1"/>
</dbReference>
<organism evidence="7">
    <name type="scientific">Ochromonas danica</name>
    <name type="common">Golden alga</name>
    <name type="synonym">Chlorochromonas danica</name>
    <dbReference type="NCBI Taxonomy" id="2986"/>
    <lineage>
        <taxon>Eukaryota</taxon>
        <taxon>Sar</taxon>
        <taxon>Stramenopiles</taxon>
        <taxon>Ochrophyta</taxon>
        <taxon>Chrysophyceae</taxon>
        <taxon>Chromulinales</taxon>
        <taxon>Chromulinaceae</taxon>
        <taxon>Ochromonas</taxon>
    </lineage>
</organism>
<gene>
    <name evidence="7" type="primary">Ocm2</name>
</gene>
<evidence type="ECO:0000313" key="7">
    <source>
        <dbReference type="EMBL" id="BAH60835.1"/>
    </source>
</evidence>
<dbReference type="PRINTS" id="PR00011">
    <property type="entry name" value="EGFLAMININ"/>
</dbReference>
<keyword evidence="5" id="KW-0732">Signal</keyword>
<feature type="disulfide bond" evidence="4">
    <location>
        <begin position="95"/>
        <end position="104"/>
    </location>
</feature>
<comment type="caution">
    <text evidence="4">Lacks conserved residue(s) required for the propagation of feature annotation.</text>
</comment>
<evidence type="ECO:0000256" key="2">
    <source>
        <dbReference type="ARBA" id="ARBA00022737"/>
    </source>
</evidence>
<name>C4B7Q7_OCHDN</name>
<dbReference type="InterPro" id="IPR000742">
    <property type="entry name" value="EGF"/>
</dbReference>
<dbReference type="Pfam" id="PF07974">
    <property type="entry name" value="EGF_2"/>
    <property type="match status" value="1"/>
</dbReference>
<dbReference type="PANTHER" id="PTHR11219:SF69">
    <property type="entry name" value="TENEURIN-A"/>
    <property type="match status" value="1"/>
</dbReference>
<dbReference type="PANTHER" id="PTHR11219">
    <property type="entry name" value="TENEURIN AND N-ACETYLGLUCOSAMINE-1-PHOSPHODIESTER ALPHA-N-ACETYLGLUCOSAMINIDASE"/>
    <property type="match status" value="1"/>
</dbReference>
<feature type="signal peptide" evidence="5">
    <location>
        <begin position="1"/>
        <end position="18"/>
    </location>
</feature>
<dbReference type="EMBL" id="AB470973">
    <property type="protein sequence ID" value="BAH60835.1"/>
    <property type="molecule type" value="mRNA"/>
</dbReference>
<evidence type="ECO:0000256" key="5">
    <source>
        <dbReference type="SAM" id="SignalP"/>
    </source>
</evidence>
<accession>C4B7Q7</accession>
<dbReference type="PROSITE" id="PS51257">
    <property type="entry name" value="PROKAR_LIPOPROTEIN"/>
    <property type="match status" value="1"/>
</dbReference>
<keyword evidence="1 4" id="KW-0245">EGF-like domain</keyword>
<evidence type="ECO:0000259" key="6">
    <source>
        <dbReference type="PROSITE" id="PS50026"/>
    </source>
</evidence>
<dbReference type="InterPro" id="IPR051216">
    <property type="entry name" value="Teneurin"/>
</dbReference>
<sequence>MFQARLLVLALCFAGIMAACDNNCSGHGTCSTDDVCECYDNWGVGLSHDSGDCSDRICPYELAWVDTPDNTVAFHKYAECANRGICNRETGECQCFDGYEGKGCQRSTCPNACSGHGTCEYIEELAFGETWNDYSKQYFIEDPKTFPYHGWDNRKIRTCVCDPTYGDVDCSKRLCPYGNDVLDIQDNSIITNYQIQQIRIKAINQLQGLRTQTFALTFKSKLNETFTTYPIVFDDSDLNDFVHDVQLALLKLPNRVIDGVSVAANRDYATDYLNLNITFTGNNVQGKQNLLVVESYECSDGCTPKITGIDVQTLYNQKHSNISEVLAADYYSFECGRRGKCDYNTGLCNCFTGYTGDNCNTMTTLT</sequence>